<gene>
    <name evidence="2" type="ORF">MA4_8L21.52</name>
</gene>
<evidence type="ECO:0000313" key="2">
    <source>
        <dbReference type="EMBL" id="ABF70023.1"/>
    </source>
</evidence>
<sequence>MVAKDYQRKSNPPPLPRTGPRREEPDAREERPSKFELELLLLPGKVMEDVRSDADDGDPRAHDGEMGLQLLVRRGLVRPPGKTSQEHPFLLSLPRRSLSLTLEKP</sequence>
<feature type="compositionally biased region" description="Basic and acidic residues" evidence="1">
    <location>
        <begin position="20"/>
        <end position="35"/>
    </location>
</feature>
<name>Q1EPD4_MUSAC</name>
<reference evidence="2" key="1">
    <citation type="submission" date="2006-05" db="EMBL/GenBank/DDBJ databases">
        <authorList>
            <person name="Ciampi A.Y."/>
            <person name="Santos C.M.R."/>
            <person name="da Silva F.R."/>
            <person name="Pappas G.J. Jr"/>
            <person name="Ronning C.M."/>
            <person name="Cheung F."/>
            <person name="Haas B.J."/>
            <person name="Piffanelli P."/>
            <person name="Town C.D."/>
            <person name="Miller R.N.G."/>
            <person name="Souza M.T. Jr."/>
        </authorList>
    </citation>
    <scope>NUCLEOTIDE SEQUENCE</scope>
</reference>
<evidence type="ECO:0000256" key="1">
    <source>
        <dbReference type="SAM" id="MobiDB-lite"/>
    </source>
</evidence>
<feature type="region of interest" description="Disordered" evidence="1">
    <location>
        <begin position="1"/>
        <end position="35"/>
    </location>
</feature>
<dbReference type="AlphaFoldDB" id="Q1EPD4"/>
<dbReference type="EMBL" id="AC186748">
    <property type="protein sequence ID" value="ABF70023.1"/>
    <property type="molecule type" value="Genomic_DNA"/>
</dbReference>
<protein>
    <submittedName>
        <fullName evidence="2">Uncharacterized protein</fullName>
    </submittedName>
</protein>
<accession>Q1EPD4</accession>
<proteinExistence type="predicted"/>
<organism evidence="2">
    <name type="scientific">Musa acuminata</name>
    <name type="common">Banana</name>
    <name type="synonym">Musa cavendishii</name>
    <dbReference type="NCBI Taxonomy" id="4641"/>
    <lineage>
        <taxon>Eukaryota</taxon>
        <taxon>Viridiplantae</taxon>
        <taxon>Streptophyta</taxon>
        <taxon>Embryophyta</taxon>
        <taxon>Tracheophyta</taxon>
        <taxon>Spermatophyta</taxon>
        <taxon>Magnoliopsida</taxon>
        <taxon>Liliopsida</taxon>
        <taxon>Zingiberales</taxon>
        <taxon>Musaceae</taxon>
        <taxon>Musa</taxon>
    </lineage>
</organism>